<organism evidence="2 3">
    <name type="scientific">Kribbella italica</name>
    <dbReference type="NCBI Taxonomy" id="1540520"/>
    <lineage>
        <taxon>Bacteria</taxon>
        <taxon>Bacillati</taxon>
        <taxon>Actinomycetota</taxon>
        <taxon>Actinomycetes</taxon>
        <taxon>Propionibacteriales</taxon>
        <taxon>Kribbellaceae</taxon>
        <taxon>Kribbella</taxon>
    </lineage>
</organism>
<proteinExistence type="predicted"/>
<evidence type="ECO:0000313" key="3">
    <source>
        <dbReference type="Proteomes" id="UP000549971"/>
    </source>
</evidence>
<gene>
    <name evidence="2" type="ORF">HDA39_007308</name>
</gene>
<name>A0A7W9JEB1_9ACTN</name>
<dbReference type="Proteomes" id="UP000549971">
    <property type="component" value="Unassembled WGS sequence"/>
</dbReference>
<dbReference type="RefSeq" id="WP_184803027.1">
    <property type="nucleotide sequence ID" value="NZ_JACHMY010000001.1"/>
</dbReference>
<feature type="compositionally biased region" description="Polar residues" evidence="1">
    <location>
        <begin position="1"/>
        <end position="13"/>
    </location>
</feature>
<evidence type="ECO:0000313" key="2">
    <source>
        <dbReference type="EMBL" id="MBB5840574.1"/>
    </source>
</evidence>
<reference evidence="2 3" key="1">
    <citation type="submission" date="2020-08" db="EMBL/GenBank/DDBJ databases">
        <title>Sequencing the genomes of 1000 actinobacteria strains.</title>
        <authorList>
            <person name="Klenk H.-P."/>
        </authorList>
    </citation>
    <scope>NUCLEOTIDE SEQUENCE [LARGE SCALE GENOMIC DNA]</scope>
    <source>
        <strain evidence="2 3">DSM 28967</strain>
    </source>
</reference>
<sequence>MGSSFIPDQSFASPSPDPGGFGGADVFEPRVGLGVAAAGWICCSADDPA</sequence>
<protein>
    <submittedName>
        <fullName evidence="2">Uncharacterized protein</fullName>
    </submittedName>
</protein>
<feature type="region of interest" description="Disordered" evidence="1">
    <location>
        <begin position="1"/>
        <end position="24"/>
    </location>
</feature>
<comment type="caution">
    <text evidence="2">The sequence shown here is derived from an EMBL/GenBank/DDBJ whole genome shotgun (WGS) entry which is preliminary data.</text>
</comment>
<dbReference type="AlphaFoldDB" id="A0A7W9JEB1"/>
<keyword evidence="3" id="KW-1185">Reference proteome</keyword>
<dbReference type="EMBL" id="JACHMY010000001">
    <property type="protein sequence ID" value="MBB5840574.1"/>
    <property type="molecule type" value="Genomic_DNA"/>
</dbReference>
<accession>A0A7W9JEB1</accession>
<evidence type="ECO:0000256" key="1">
    <source>
        <dbReference type="SAM" id="MobiDB-lite"/>
    </source>
</evidence>